<reference evidence="3" key="2">
    <citation type="submission" date="2025-08" db="UniProtKB">
        <authorList>
            <consortium name="RefSeq"/>
        </authorList>
    </citation>
    <scope>IDENTIFICATION</scope>
</reference>
<dbReference type="Pfam" id="PF03184">
    <property type="entry name" value="DDE_1"/>
    <property type="match status" value="1"/>
</dbReference>
<name>A0ABM4B8X0_HYDVU</name>
<dbReference type="PANTHER" id="PTHR19303:SF71">
    <property type="entry name" value="ZINC FINGER PHD-TYPE DOMAIN-CONTAINING PROTEIN"/>
    <property type="match status" value="1"/>
</dbReference>
<dbReference type="Proteomes" id="UP001652625">
    <property type="component" value="Chromosome 02"/>
</dbReference>
<dbReference type="PANTHER" id="PTHR19303">
    <property type="entry name" value="TRANSPOSON"/>
    <property type="match status" value="1"/>
</dbReference>
<proteinExistence type="predicted"/>
<keyword evidence="2" id="KW-1185">Reference proteome</keyword>
<sequence>MTLKRYVRKCQLNPSTVCKPNFITMQIFTNEEEISLSDYLLRASKLHYGLSTKTTRKLAYEFAMTLSKRIPKSWKSLQIARKQWLRGFMLRRNELSLQNPEATSMSRATAFNRYTVGEFFTNLKDVRLRHKFQPQNIYNVDETGLTTVQKPVQKEGNSIPPFFIFPRVHFKGSMLNGGPPGCVGVANPTGWMNCAIFFEWMKHFIQNVKCSPANPVLLLLDNYESHVSIVCLDLAKKNGITMLSFPPHCSHKLQPLDRSVYGTLKRYYNTACDDCVVSNPRPMTIYDIAAVVRKAYAQAFTLSKISAGFAVAGIEPFNPNVFFDNEFLASYVTDRPEPITANPFPGVIDPVSAIVHAPAFN</sequence>
<dbReference type="InterPro" id="IPR036397">
    <property type="entry name" value="RNaseH_sf"/>
</dbReference>
<dbReference type="InterPro" id="IPR004875">
    <property type="entry name" value="DDE_SF_endonuclease_dom"/>
</dbReference>
<dbReference type="RefSeq" id="XP_065645321.1">
    <property type="nucleotide sequence ID" value="XM_065789249.1"/>
</dbReference>
<accession>A0ABM4B8X0</accession>
<dbReference type="InterPro" id="IPR050863">
    <property type="entry name" value="CenT-Element_Derived"/>
</dbReference>
<dbReference type="Gene3D" id="3.30.420.10">
    <property type="entry name" value="Ribonuclease H-like superfamily/Ribonuclease H"/>
    <property type="match status" value="1"/>
</dbReference>
<evidence type="ECO:0000313" key="3">
    <source>
        <dbReference type="RefSeq" id="XP_065645321.1"/>
    </source>
</evidence>
<feature type="domain" description="DDE-1" evidence="1">
    <location>
        <begin position="186"/>
        <end position="309"/>
    </location>
</feature>
<protein>
    <submittedName>
        <fullName evidence="3">Uncharacterized protein LOC136075811</fullName>
    </submittedName>
</protein>
<evidence type="ECO:0000313" key="2">
    <source>
        <dbReference type="Proteomes" id="UP001652625"/>
    </source>
</evidence>
<dbReference type="GeneID" id="136075811"/>
<organism evidence="2 3">
    <name type="scientific">Hydra vulgaris</name>
    <name type="common">Hydra</name>
    <name type="synonym">Hydra attenuata</name>
    <dbReference type="NCBI Taxonomy" id="6087"/>
    <lineage>
        <taxon>Eukaryota</taxon>
        <taxon>Metazoa</taxon>
        <taxon>Cnidaria</taxon>
        <taxon>Hydrozoa</taxon>
        <taxon>Hydroidolina</taxon>
        <taxon>Anthoathecata</taxon>
        <taxon>Aplanulata</taxon>
        <taxon>Hydridae</taxon>
        <taxon>Hydra</taxon>
    </lineage>
</organism>
<evidence type="ECO:0000259" key="1">
    <source>
        <dbReference type="Pfam" id="PF03184"/>
    </source>
</evidence>
<reference evidence="2" key="1">
    <citation type="submission" date="2025-05" db="UniProtKB">
        <authorList>
            <consortium name="RefSeq"/>
        </authorList>
    </citation>
    <scope>NUCLEOTIDE SEQUENCE [LARGE SCALE GENOMIC DNA]</scope>
</reference>
<gene>
    <name evidence="3" type="primary">LOC136075811</name>
</gene>